<dbReference type="EMBL" id="BAAAZG010000021">
    <property type="protein sequence ID" value="GAA4075877.1"/>
    <property type="molecule type" value="Genomic_DNA"/>
</dbReference>
<evidence type="ECO:0000313" key="1">
    <source>
        <dbReference type="EMBL" id="GAA4075877.1"/>
    </source>
</evidence>
<organism evidence="1 2">
    <name type="scientific">Actinomadura miaoliensis</name>
    <dbReference type="NCBI Taxonomy" id="430685"/>
    <lineage>
        <taxon>Bacteria</taxon>
        <taxon>Bacillati</taxon>
        <taxon>Actinomycetota</taxon>
        <taxon>Actinomycetes</taxon>
        <taxon>Streptosporangiales</taxon>
        <taxon>Thermomonosporaceae</taxon>
        <taxon>Actinomadura</taxon>
    </lineage>
</organism>
<accession>A0ABP7VW63</accession>
<reference evidence="2" key="1">
    <citation type="journal article" date="2019" name="Int. J. Syst. Evol. Microbiol.">
        <title>The Global Catalogue of Microorganisms (GCM) 10K type strain sequencing project: providing services to taxonomists for standard genome sequencing and annotation.</title>
        <authorList>
            <consortium name="The Broad Institute Genomics Platform"/>
            <consortium name="The Broad Institute Genome Sequencing Center for Infectious Disease"/>
            <person name="Wu L."/>
            <person name="Ma J."/>
        </authorList>
    </citation>
    <scope>NUCLEOTIDE SEQUENCE [LARGE SCALE GENOMIC DNA]</scope>
    <source>
        <strain evidence="2">JCM 16702</strain>
    </source>
</reference>
<keyword evidence="2" id="KW-1185">Reference proteome</keyword>
<proteinExistence type="predicted"/>
<protein>
    <submittedName>
        <fullName evidence="1">Uncharacterized protein</fullName>
    </submittedName>
</protein>
<name>A0ABP7VW63_9ACTN</name>
<dbReference type="Proteomes" id="UP001500683">
    <property type="component" value="Unassembled WGS sequence"/>
</dbReference>
<sequence length="56" mass="5932">MPPDGSRTFWCGEVAVMCPSAVRSSGSSPTPARMAPVMERLRSGAPATVTWPAVQR</sequence>
<evidence type="ECO:0000313" key="2">
    <source>
        <dbReference type="Proteomes" id="UP001500683"/>
    </source>
</evidence>
<gene>
    <name evidence="1" type="ORF">GCM10022214_36430</name>
</gene>
<comment type="caution">
    <text evidence="1">The sequence shown here is derived from an EMBL/GenBank/DDBJ whole genome shotgun (WGS) entry which is preliminary data.</text>
</comment>